<organism evidence="20 21">
    <name type="scientific">candidate division Kazan bacterium RBG_13_50_9</name>
    <dbReference type="NCBI Taxonomy" id="1798535"/>
    <lineage>
        <taxon>Bacteria</taxon>
        <taxon>Bacteria division Kazan-3B-28</taxon>
    </lineage>
</organism>
<evidence type="ECO:0000256" key="15">
    <source>
        <dbReference type="HAMAP-Rule" id="MF_00283"/>
    </source>
</evidence>
<name>A0A1F4NT57_UNCK3</name>
<evidence type="ECO:0000256" key="5">
    <source>
        <dbReference type="ARBA" id="ARBA00022555"/>
    </source>
</evidence>
<evidence type="ECO:0000256" key="2">
    <source>
        <dbReference type="ARBA" id="ARBA00008653"/>
    </source>
</evidence>
<dbReference type="InterPro" id="IPR041616">
    <property type="entry name" value="PheRS_beta_core"/>
</dbReference>
<feature type="domain" description="FDX-ACB" evidence="18">
    <location>
        <begin position="691"/>
        <end position="780"/>
    </location>
</feature>
<dbReference type="Pfam" id="PF03147">
    <property type="entry name" value="FDX-ACB"/>
    <property type="match status" value="1"/>
</dbReference>
<feature type="domain" description="TRNA-binding" evidence="17">
    <location>
        <begin position="39"/>
        <end position="147"/>
    </location>
</feature>
<feature type="binding site" evidence="15">
    <location>
        <position position="468"/>
    </location>
    <ligand>
        <name>Mg(2+)</name>
        <dbReference type="ChEBI" id="CHEBI:18420"/>
        <note>shared with alpha subunit</note>
    </ligand>
</feature>
<feature type="binding site" evidence="15">
    <location>
        <position position="467"/>
    </location>
    <ligand>
        <name>Mg(2+)</name>
        <dbReference type="ChEBI" id="CHEBI:18420"/>
        <note>shared with alpha subunit</note>
    </ligand>
</feature>
<dbReference type="PROSITE" id="PS51483">
    <property type="entry name" value="B5"/>
    <property type="match status" value="1"/>
</dbReference>
<dbReference type="SMART" id="SM00896">
    <property type="entry name" value="FDX-ACB"/>
    <property type="match status" value="1"/>
</dbReference>
<evidence type="ECO:0000256" key="7">
    <source>
        <dbReference type="ARBA" id="ARBA00022723"/>
    </source>
</evidence>
<dbReference type="GO" id="GO:0005524">
    <property type="term" value="F:ATP binding"/>
    <property type="evidence" value="ECO:0007669"/>
    <property type="project" value="UniProtKB-UniRule"/>
</dbReference>
<dbReference type="InterPro" id="IPR005121">
    <property type="entry name" value="Fdx_antiC-bd"/>
</dbReference>
<keyword evidence="6 15" id="KW-0436">Ligase</keyword>
<dbReference type="Gene3D" id="2.40.50.140">
    <property type="entry name" value="Nucleic acid-binding proteins"/>
    <property type="match status" value="1"/>
</dbReference>
<dbReference type="SMART" id="SM00874">
    <property type="entry name" value="B5"/>
    <property type="match status" value="1"/>
</dbReference>
<dbReference type="Gene3D" id="3.30.56.10">
    <property type="match status" value="2"/>
</dbReference>
<dbReference type="GO" id="GO:0000287">
    <property type="term" value="F:magnesium ion binding"/>
    <property type="evidence" value="ECO:0007669"/>
    <property type="project" value="UniProtKB-UniRule"/>
</dbReference>
<keyword evidence="12 15" id="KW-0648">Protein biosynthesis</keyword>
<evidence type="ECO:0000256" key="14">
    <source>
        <dbReference type="ARBA" id="ARBA00049255"/>
    </source>
</evidence>
<comment type="subcellular location">
    <subcellularLocation>
        <location evidence="1 15">Cytoplasm</location>
    </subcellularLocation>
</comment>
<keyword evidence="10 15" id="KW-0460">Magnesium</keyword>
<comment type="similarity">
    <text evidence="2 15">Belongs to the phenylalanyl-tRNA synthetase beta subunit family. Type 1 subfamily.</text>
</comment>
<gene>
    <name evidence="15" type="primary">pheT</name>
    <name evidence="20" type="ORF">A2V68_02805</name>
</gene>
<keyword evidence="9 15" id="KW-0067">ATP-binding</keyword>
<dbReference type="InterPro" id="IPR002547">
    <property type="entry name" value="tRNA-bd_dom"/>
</dbReference>
<keyword evidence="7 15" id="KW-0479">Metal-binding</keyword>
<evidence type="ECO:0000256" key="16">
    <source>
        <dbReference type="PROSITE-ProRule" id="PRU00209"/>
    </source>
</evidence>
<dbReference type="InterPro" id="IPR033714">
    <property type="entry name" value="tRNA_bind_bactPheRS"/>
</dbReference>
<dbReference type="GO" id="GO:0009328">
    <property type="term" value="C:phenylalanine-tRNA ligase complex"/>
    <property type="evidence" value="ECO:0007669"/>
    <property type="project" value="TreeGrafter"/>
</dbReference>
<evidence type="ECO:0000256" key="13">
    <source>
        <dbReference type="ARBA" id="ARBA00023146"/>
    </source>
</evidence>
<evidence type="ECO:0000256" key="9">
    <source>
        <dbReference type="ARBA" id="ARBA00022840"/>
    </source>
</evidence>
<dbReference type="InterPro" id="IPR020825">
    <property type="entry name" value="Phe-tRNA_synthase-like_B3/B4"/>
</dbReference>
<evidence type="ECO:0000256" key="4">
    <source>
        <dbReference type="ARBA" id="ARBA00022490"/>
    </source>
</evidence>
<dbReference type="InterPro" id="IPR005147">
    <property type="entry name" value="tRNA_synthase_B5-dom"/>
</dbReference>
<feature type="binding site" evidence="15">
    <location>
        <position position="458"/>
    </location>
    <ligand>
        <name>Mg(2+)</name>
        <dbReference type="ChEBI" id="CHEBI:18420"/>
        <note>shared with alpha subunit</note>
    </ligand>
</feature>
<sequence>MKFSYSWLKELVDFHESPEELADLINLHITEVESVTAQAGTYNGVIVAEVLEIRAHPNADKLKLVMLDVGLGKRVEVICGATNVEVGQKVPLAMSGAKLLGGMVKKAMIRGVESDGMICSGQELGIEARSGGILVLPKTASVGRAVNEALDASSDAVLDLKILSNRPDYLSYVGIAREIAAVLDKAWSIPMPMKFREEPKLTTAQQIKIQVKDAQRCPFYMARWVGHIEVEESPRWVKDKLASSGIRPINNLVDISNLVMLELGQPVHIFDADKIQGQKIVVRQAEPNEGFLALDSQLRQLTPEVLVIADESSPIALAGIMGGERSAVSDLTKTVVIEVATFDPATIRRGSKSIGLATDASLRFERGLSPYLARLAMNRAAALIEELLPRAQIARGAVEVGSKPAKPPTIACSSQEIAGTLGDKVTAAQIKAILGRLDFTVRALGRQLKIVPPPFRQDIKEAADIAEEVVRLKGIDTIKPAMPVVAMQPPAVNNEAREIDLLKDVLVRYGFSETPSHCFIGQAWADAVGLKLDDELKLINPLHSHWTHLTSQLWPNLLKFAVGATVPLKIFEINTVFAPPAGKEVLPKETKSLAWLITGQDAYLLARGIAEDIVAGVPAVKFVPVPGSATDKFINVLRILSKQHVVGSIEEVGPTAVEQLDVPAGTVWAEIDLSMLLNLRPERTSRFRPFSLFPSSQLDISVELPGSVAGGDLVADIEESSSLVKNVKVFDVYELAEGRRSLGLRVTLQSDERTLKEGEIKTTESKITNLLTTKYRGKIRGSGSK</sequence>
<dbReference type="Pfam" id="PF01588">
    <property type="entry name" value="tRNA_bind"/>
    <property type="match status" value="1"/>
</dbReference>
<dbReference type="InterPro" id="IPR045060">
    <property type="entry name" value="Phe-tRNA-ligase_IIc_bsu"/>
</dbReference>
<dbReference type="FunFam" id="2.40.50.140:FF:000045">
    <property type="entry name" value="Phenylalanine--tRNA ligase beta subunit"/>
    <property type="match status" value="1"/>
</dbReference>
<keyword evidence="13 15" id="KW-0030">Aminoacyl-tRNA synthetase</keyword>
<dbReference type="STRING" id="1798535.A2V68_02805"/>
<accession>A0A1F4NT57</accession>
<evidence type="ECO:0000256" key="1">
    <source>
        <dbReference type="ARBA" id="ARBA00004496"/>
    </source>
</evidence>
<dbReference type="Gene3D" id="3.30.70.380">
    <property type="entry name" value="Ferrodoxin-fold anticodon-binding domain"/>
    <property type="match status" value="1"/>
</dbReference>
<reference evidence="20 21" key="1">
    <citation type="journal article" date="2016" name="Nat. Commun.">
        <title>Thousands of microbial genomes shed light on interconnected biogeochemical processes in an aquifer system.</title>
        <authorList>
            <person name="Anantharaman K."/>
            <person name="Brown C.T."/>
            <person name="Hug L.A."/>
            <person name="Sharon I."/>
            <person name="Castelle C.J."/>
            <person name="Probst A.J."/>
            <person name="Thomas B.C."/>
            <person name="Singh A."/>
            <person name="Wilkins M.J."/>
            <person name="Karaoz U."/>
            <person name="Brodie E.L."/>
            <person name="Williams K.H."/>
            <person name="Hubbard S.S."/>
            <person name="Banfield J.F."/>
        </authorList>
    </citation>
    <scope>NUCLEOTIDE SEQUENCE [LARGE SCALE GENOMIC DNA]</scope>
</reference>
<evidence type="ECO:0000256" key="6">
    <source>
        <dbReference type="ARBA" id="ARBA00022598"/>
    </source>
</evidence>
<proteinExistence type="inferred from homology"/>
<dbReference type="SUPFAM" id="SSF55681">
    <property type="entry name" value="Class II aaRS and biotin synthetases"/>
    <property type="match status" value="1"/>
</dbReference>
<evidence type="ECO:0000256" key="3">
    <source>
        <dbReference type="ARBA" id="ARBA00011209"/>
    </source>
</evidence>
<evidence type="ECO:0000259" key="18">
    <source>
        <dbReference type="PROSITE" id="PS51447"/>
    </source>
</evidence>
<keyword evidence="5 16" id="KW-0820">tRNA-binding</keyword>
<dbReference type="EMBL" id="META01000001">
    <property type="protein sequence ID" value="OGB74516.1"/>
    <property type="molecule type" value="Genomic_DNA"/>
</dbReference>
<feature type="binding site" evidence="15">
    <location>
        <position position="464"/>
    </location>
    <ligand>
        <name>Mg(2+)</name>
        <dbReference type="ChEBI" id="CHEBI:18420"/>
        <note>shared with alpha subunit</note>
    </ligand>
</feature>
<dbReference type="Pfam" id="PF03484">
    <property type="entry name" value="B5"/>
    <property type="match status" value="1"/>
</dbReference>
<dbReference type="EC" id="6.1.1.20" evidence="15"/>
<comment type="subunit">
    <text evidence="3 15">Tetramer of two alpha and two beta subunits.</text>
</comment>
<evidence type="ECO:0000256" key="11">
    <source>
        <dbReference type="ARBA" id="ARBA00022884"/>
    </source>
</evidence>
<dbReference type="InterPro" id="IPR036690">
    <property type="entry name" value="Fdx_antiC-bd_sf"/>
</dbReference>
<dbReference type="PANTHER" id="PTHR10947:SF0">
    <property type="entry name" value="PHENYLALANINE--TRNA LIGASE BETA SUBUNIT"/>
    <property type="match status" value="1"/>
</dbReference>
<dbReference type="InterPro" id="IPR045864">
    <property type="entry name" value="aa-tRNA-synth_II/BPL/LPL"/>
</dbReference>
<dbReference type="PROSITE" id="PS50886">
    <property type="entry name" value="TRBD"/>
    <property type="match status" value="1"/>
</dbReference>
<dbReference type="SMART" id="SM00873">
    <property type="entry name" value="B3_4"/>
    <property type="match status" value="1"/>
</dbReference>
<dbReference type="AlphaFoldDB" id="A0A1F4NT57"/>
<keyword evidence="4 15" id="KW-0963">Cytoplasm</keyword>
<dbReference type="SUPFAM" id="SSF46955">
    <property type="entry name" value="Putative DNA-binding domain"/>
    <property type="match status" value="1"/>
</dbReference>
<evidence type="ECO:0000256" key="10">
    <source>
        <dbReference type="ARBA" id="ARBA00022842"/>
    </source>
</evidence>
<dbReference type="InterPro" id="IPR004532">
    <property type="entry name" value="Phe-tRNA-ligase_IIc_bsu_bact"/>
</dbReference>
<comment type="catalytic activity">
    <reaction evidence="14 15">
        <text>tRNA(Phe) + L-phenylalanine + ATP = L-phenylalanyl-tRNA(Phe) + AMP + diphosphate + H(+)</text>
        <dbReference type="Rhea" id="RHEA:19413"/>
        <dbReference type="Rhea" id="RHEA-COMP:9668"/>
        <dbReference type="Rhea" id="RHEA-COMP:9699"/>
        <dbReference type="ChEBI" id="CHEBI:15378"/>
        <dbReference type="ChEBI" id="CHEBI:30616"/>
        <dbReference type="ChEBI" id="CHEBI:33019"/>
        <dbReference type="ChEBI" id="CHEBI:58095"/>
        <dbReference type="ChEBI" id="CHEBI:78442"/>
        <dbReference type="ChEBI" id="CHEBI:78531"/>
        <dbReference type="ChEBI" id="CHEBI:456215"/>
        <dbReference type="EC" id="6.1.1.20"/>
    </reaction>
</comment>
<dbReference type="HAMAP" id="MF_00283">
    <property type="entry name" value="Phe_tRNA_synth_beta1"/>
    <property type="match status" value="1"/>
</dbReference>
<evidence type="ECO:0000259" key="19">
    <source>
        <dbReference type="PROSITE" id="PS51483"/>
    </source>
</evidence>
<keyword evidence="8 15" id="KW-0547">Nucleotide-binding</keyword>
<dbReference type="SUPFAM" id="SSF50249">
    <property type="entry name" value="Nucleic acid-binding proteins"/>
    <property type="match status" value="1"/>
</dbReference>
<dbReference type="SUPFAM" id="SSF54991">
    <property type="entry name" value="Anticodon-binding domain of PheRS"/>
    <property type="match status" value="1"/>
</dbReference>
<dbReference type="GO" id="GO:0006432">
    <property type="term" value="P:phenylalanyl-tRNA aminoacylation"/>
    <property type="evidence" value="ECO:0007669"/>
    <property type="project" value="UniProtKB-UniRule"/>
</dbReference>
<dbReference type="InterPro" id="IPR005146">
    <property type="entry name" value="B3/B4_tRNA-bd"/>
</dbReference>
<comment type="cofactor">
    <cofactor evidence="15">
        <name>Mg(2+)</name>
        <dbReference type="ChEBI" id="CHEBI:18420"/>
    </cofactor>
    <text evidence="15">Binds 2 magnesium ions per tetramer.</text>
</comment>
<dbReference type="Pfam" id="PF17759">
    <property type="entry name" value="tRNA_synthFbeta"/>
    <property type="match status" value="1"/>
</dbReference>
<evidence type="ECO:0000256" key="8">
    <source>
        <dbReference type="ARBA" id="ARBA00022741"/>
    </source>
</evidence>
<dbReference type="Gene3D" id="3.30.930.10">
    <property type="entry name" value="Bira Bifunctional Protein, Domain 2"/>
    <property type="match status" value="1"/>
</dbReference>
<dbReference type="SUPFAM" id="SSF56037">
    <property type="entry name" value="PheT/TilS domain"/>
    <property type="match status" value="1"/>
</dbReference>
<comment type="caution">
    <text evidence="20">The sequence shown here is derived from an EMBL/GenBank/DDBJ whole genome shotgun (WGS) entry which is preliminary data.</text>
</comment>
<evidence type="ECO:0000256" key="12">
    <source>
        <dbReference type="ARBA" id="ARBA00022917"/>
    </source>
</evidence>
<evidence type="ECO:0000313" key="21">
    <source>
        <dbReference type="Proteomes" id="UP000176651"/>
    </source>
</evidence>
<dbReference type="CDD" id="cd02796">
    <property type="entry name" value="tRNA_bind_bactPheRS"/>
    <property type="match status" value="1"/>
</dbReference>
<evidence type="ECO:0000313" key="20">
    <source>
        <dbReference type="EMBL" id="OGB74516.1"/>
    </source>
</evidence>
<protein>
    <recommendedName>
        <fullName evidence="15">Phenylalanine--tRNA ligase beta subunit</fullName>
        <ecNumber evidence="15">6.1.1.20</ecNumber>
    </recommendedName>
    <alternativeName>
        <fullName evidence="15">Phenylalanyl-tRNA synthetase beta subunit</fullName>
        <shortName evidence="15">PheRS</shortName>
    </alternativeName>
</protein>
<feature type="domain" description="B5" evidence="19">
    <location>
        <begin position="405"/>
        <end position="480"/>
    </location>
</feature>
<dbReference type="PROSITE" id="PS51447">
    <property type="entry name" value="FDX_ACB"/>
    <property type="match status" value="1"/>
</dbReference>
<dbReference type="GO" id="GO:0004826">
    <property type="term" value="F:phenylalanine-tRNA ligase activity"/>
    <property type="evidence" value="ECO:0007669"/>
    <property type="project" value="UniProtKB-UniRule"/>
</dbReference>
<evidence type="ECO:0000259" key="17">
    <source>
        <dbReference type="PROSITE" id="PS50886"/>
    </source>
</evidence>
<keyword evidence="11 16" id="KW-0694">RNA-binding</keyword>
<dbReference type="PANTHER" id="PTHR10947">
    <property type="entry name" value="PHENYLALANYL-TRNA SYNTHETASE BETA CHAIN AND LEUCINE-RICH REPEAT-CONTAINING PROTEIN 47"/>
    <property type="match status" value="1"/>
</dbReference>
<dbReference type="InterPro" id="IPR012340">
    <property type="entry name" value="NA-bd_OB-fold"/>
</dbReference>
<dbReference type="InterPro" id="IPR009061">
    <property type="entry name" value="DNA-bd_dom_put_sf"/>
</dbReference>
<dbReference type="NCBIfam" id="TIGR00472">
    <property type="entry name" value="pheT_bact"/>
    <property type="match status" value="1"/>
</dbReference>
<dbReference type="Pfam" id="PF03483">
    <property type="entry name" value="B3_4"/>
    <property type="match status" value="1"/>
</dbReference>
<dbReference type="Proteomes" id="UP000176651">
    <property type="component" value="Unassembled WGS sequence"/>
</dbReference>
<dbReference type="GO" id="GO:0000049">
    <property type="term" value="F:tRNA binding"/>
    <property type="evidence" value="ECO:0007669"/>
    <property type="project" value="UniProtKB-UniRule"/>
</dbReference>
<dbReference type="Gene3D" id="3.50.40.10">
    <property type="entry name" value="Phenylalanyl-trna Synthetase, Chain B, domain 3"/>
    <property type="match status" value="1"/>
</dbReference>